<sequence length="51" mass="5906">MSRPFINTYHIYNFPYYCPRSALLLSGGGGREVCSPWQADLWHSVKKKKSD</sequence>
<organism evidence="1">
    <name type="scientific">Anguilla anguilla</name>
    <name type="common">European freshwater eel</name>
    <name type="synonym">Muraena anguilla</name>
    <dbReference type="NCBI Taxonomy" id="7936"/>
    <lineage>
        <taxon>Eukaryota</taxon>
        <taxon>Metazoa</taxon>
        <taxon>Chordata</taxon>
        <taxon>Craniata</taxon>
        <taxon>Vertebrata</taxon>
        <taxon>Euteleostomi</taxon>
        <taxon>Actinopterygii</taxon>
        <taxon>Neopterygii</taxon>
        <taxon>Teleostei</taxon>
        <taxon>Anguilliformes</taxon>
        <taxon>Anguillidae</taxon>
        <taxon>Anguilla</taxon>
    </lineage>
</organism>
<reference evidence="1" key="2">
    <citation type="journal article" date="2015" name="Fish Shellfish Immunol.">
        <title>Early steps in the European eel (Anguilla anguilla)-Vibrio vulnificus interaction in the gills: Role of the RtxA13 toxin.</title>
        <authorList>
            <person name="Callol A."/>
            <person name="Pajuelo D."/>
            <person name="Ebbesson L."/>
            <person name="Teles M."/>
            <person name="MacKenzie S."/>
            <person name="Amaro C."/>
        </authorList>
    </citation>
    <scope>NUCLEOTIDE SEQUENCE</scope>
</reference>
<reference evidence="1" key="1">
    <citation type="submission" date="2014-11" db="EMBL/GenBank/DDBJ databases">
        <authorList>
            <person name="Amaro Gonzalez C."/>
        </authorList>
    </citation>
    <scope>NUCLEOTIDE SEQUENCE</scope>
</reference>
<name>A0A0E9W402_ANGAN</name>
<dbReference type="EMBL" id="GBXM01023495">
    <property type="protein sequence ID" value="JAH85082.1"/>
    <property type="molecule type" value="Transcribed_RNA"/>
</dbReference>
<accession>A0A0E9W402</accession>
<proteinExistence type="predicted"/>
<protein>
    <submittedName>
        <fullName evidence="1">Uncharacterized protein</fullName>
    </submittedName>
</protein>
<dbReference type="AlphaFoldDB" id="A0A0E9W402"/>
<evidence type="ECO:0000313" key="1">
    <source>
        <dbReference type="EMBL" id="JAH85082.1"/>
    </source>
</evidence>